<sequence>MAVGDLSFAFDASKETPDSVAKKRAIAEAIAARQMTGAPRDVGEGLNAIGQALLYRRMMGGVDKAEGAGRAGASSAMQSIIGALSGGNFPDAPRGDAPMSPMAGGEPMDPASARVAQAHSVGGDMSPFRDAIASIESDGHGGYAAIGPTHPKLGRALGRYQVMEANIGPWSTAALGREVTPDEFLSNPQIQDAIFDHRFGSYVEKYGNPQDAASAWFTGLPASQGAGRKDVLGTSGSQYVDKFSRALGNAGAAPASAGTPDIRQALVEAMANGGGKPPVQMAQAGMDRLPVMAGGTADAVDPNDGPSMAQLFNAAQNPWLSDTQRSLVNALLNREMQQNDPMRQMEMERAQLELEQLRNPQPKQTDDIREYEFARQQGYQGTFQDFMTDMRKAGATNVTVGGGEVGTIPQGFELFTNPETGSRSMRPIPGGPAAAEVDAKARAEEARRTGEVDRGGLVTQEIDRALDLMDTGILPDTGFGALLSGVPNTDAKAISKLLDTIRANIGFEELNRMRQQSPTGGALGQVTERELNFLQSVAGSLDQSQSADQLKFNLNRLWNTYMDTIHGEGRGPARRPLGGAPQADGAIPDGVDPTDWEFMTPEERALFR</sequence>
<feature type="region of interest" description="Disordered" evidence="1">
    <location>
        <begin position="84"/>
        <end position="110"/>
    </location>
</feature>
<proteinExistence type="predicted"/>
<evidence type="ECO:0000313" key="3">
    <source>
        <dbReference type="Proteomes" id="UP000463224"/>
    </source>
</evidence>
<dbReference type="EMBL" id="WPHG01000010">
    <property type="protein sequence ID" value="MVB00048.1"/>
    <property type="molecule type" value="Genomic_DNA"/>
</dbReference>
<reference evidence="2 3" key="1">
    <citation type="submission" date="2019-12" db="EMBL/GenBank/DDBJ databases">
        <title>Nitratireductor arenosus sp. nov., Isolated from sea sand, Jeju island, South Korea.</title>
        <authorList>
            <person name="Kim W."/>
        </authorList>
    </citation>
    <scope>NUCLEOTIDE SEQUENCE [LARGE SCALE GENOMIC DNA]</scope>
    <source>
        <strain evidence="2 3">CAU 1489</strain>
    </source>
</reference>
<feature type="region of interest" description="Disordered" evidence="1">
    <location>
        <begin position="569"/>
        <end position="608"/>
    </location>
</feature>
<accession>A0A844QLA4</accession>
<organism evidence="2 3">
    <name type="scientific">Nitratireductor arenosus</name>
    <dbReference type="NCBI Taxonomy" id="2682096"/>
    <lineage>
        <taxon>Bacteria</taxon>
        <taxon>Pseudomonadati</taxon>
        <taxon>Pseudomonadota</taxon>
        <taxon>Alphaproteobacteria</taxon>
        <taxon>Hyphomicrobiales</taxon>
        <taxon>Phyllobacteriaceae</taxon>
        <taxon>Nitratireductor</taxon>
    </lineage>
</organism>
<gene>
    <name evidence="2" type="ORF">GN330_22615</name>
</gene>
<protein>
    <recommendedName>
        <fullName evidence="4">Phage tail lysozyme domain-containing protein</fullName>
    </recommendedName>
</protein>
<evidence type="ECO:0000313" key="2">
    <source>
        <dbReference type="EMBL" id="MVB00048.1"/>
    </source>
</evidence>
<evidence type="ECO:0008006" key="4">
    <source>
        <dbReference type="Google" id="ProtNLM"/>
    </source>
</evidence>
<comment type="caution">
    <text evidence="2">The sequence shown here is derived from an EMBL/GenBank/DDBJ whole genome shotgun (WGS) entry which is preliminary data.</text>
</comment>
<evidence type="ECO:0000256" key="1">
    <source>
        <dbReference type="SAM" id="MobiDB-lite"/>
    </source>
</evidence>
<dbReference type="Proteomes" id="UP000463224">
    <property type="component" value="Unassembled WGS sequence"/>
</dbReference>
<dbReference type="AlphaFoldDB" id="A0A844QLA4"/>
<name>A0A844QLA4_9HYPH</name>
<feature type="compositionally biased region" description="Low complexity" evidence="1">
    <location>
        <begin position="574"/>
        <end position="583"/>
    </location>
</feature>
<dbReference type="RefSeq" id="WP_156715873.1">
    <property type="nucleotide sequence ID" value="NZ_WPHG01000010.1"/>
</dbReference>
<keyword evidence="3" id="KW-1185">Reference proteome</keyword>